<feature type="region of interest" description="Disordered" evidence="4">
    <location>
        <begin position="1"/>
        <end position="81"/>
    </location>
</feature>
<dbReference type="GO" id="GO:0003677">
    <property type="term" value="F:DNA binding"/>
    <property type="evidence" value="ECO:0007669"/>
    <property type="project" value="InterPro"/>
</dbReference>
<dbReference type="InterPro" id="IPR036864">
    <property type="entry name" value="Zn2-C6_fun-type_DNA-bd_sf"/>
</dbReference>
<accession>A0A0A8LC31</accession>
<dbReference type="Gene3D" id="4.10.240.10">
    <property type="entry name" value="Zn(2)-C6 fungal-type DNA-binding domain"/>
    <property type="match status" value="1"/>
</dbReference>
<keyword evidence="8" id="KW-1185">Reference proteome</keyword>
<gene>
    <name evidence="7" type="ORF">KLDO_g3991</name>
</gene>
<name>A0A0A8LC31_9SACH</name>
<dbReference type="GO" id="GO:0006351">
    <property type="term" value="P:DNA-templated transcription"/>
    <property type="evidence" value="ECO:0007669"/>
    <property type="project" value="InterPro"/>
</dbReference>
<dbReference type="Pfam" id="PF04082">
    <property type="entry name" value="Fungal_trans"/>
    <property type="match status" value="1"/>
</dbReference>
<feature type="compositionally biased region" description="Polar residues" evidence="4">
    <location>
        <begin position="50"/>
        <end position="60"/>
    </location>
</feature>
<evidence type="ECO:0000256" key="5">
    <source>
        <dbReference type="SAM" id="Phobius"/>
    </source>
</evidence>
<comment type="caution">
    <text evidence="7">The sequence shown here is derived from an EMBL/GenBank/DDBJ whole genome shotgun (WGS) entry which is preliminary data.</text>
</comment>
<dbReference type="InterPro" id="IPR007219">
    <property type="entry name" value="XnlR_reg_dom"/>
</dbReference>
<dbReference type="Pfam" id="PF00172">
    <property type="entry name" value="Zn_clus"/>
    <property type="match status" value="1"/>
</dbReference>
<keyword evidence="5" id="KW-1133">Transmembrane helix</keyword>
<evidence type="ECO:0000313" key="7">
    <source>
        <dbReference type="EMBL" id="CDO95762.1"/>
    </source>
</evidence>
<dbReference type="GO" id="GO:0000981">
    <property type="term" value="F:DNA-binding transcription factor activity, RNA polymerase II-specific"/>
    <property type="evidence" value="ECO:0007669"/>
    <property type="project" value="InterPro"/>
</dbReference>
<proteinExistence type="predicted"/>
<keyword evidence="1" id="KW-0479">Metal-binding</keyword>
<feature type="transmembrane region" description="Helical" evidence="5">
    <location>
        <begin position="319"/>
        <end position="348"/>
    </location>
</feature>
<dbReference type="EMBL" id="CCBQ010000045">
    <property type="protein sequence ID" value="CDO95762.1"/>
    <property type="molecule type" value="Genomic_DNA"/>
</dbReference>
<dbReference type="GO" id="GO:0008270">
    <property type="term" value="F:zinc ion binding"/>
    <property type="evidence" value="ECO:0007669"/>
    <property type="project" value="InterPro"/>
</dbReference>
<evidence type="ECO:0000259" key="6">
    <source>
        <dbReference type="PROSITE" id="PS50048"/>
    </source>
</evidence>
<dbReference type="CDD" id="cd00067">
    <property type="entry name" value="GAL4"/>
    <property type="match status" value="1"/>
</dbReference>
<protein>
    <submittedName>
        <fullName evidence="7">WGS project CCBQ000000000 data, contig 00015</fullName>
    </submittedName>
</protein>
<dbReference type="SUPFAM" id="SSF57701">
    <property type="entry name" value="Zn2/Cys6 DNA-binding domain"/>
    <property type="match status" value="1"/>
</dbReference>
<evidence type="ECO:0000256" key="2">
    <source>
        <dbReference type="ARBA" id="ARBA00022833"/>
    </source>
</evidence>
<organism evidence="7 8">
    <name type="scientific">Kluyveromyces dobzhanskii CBS 2104</name>
    <dbReference type="NCBI Taxonomy" id="1427455"/>
    <lineage>
        <taxon>Eukaryota</taxon>
        <taxon>Fungi</taxon>
        <taxon>Dikarya</taxon>
        <taxon>Ascomycota</taxon>
        <taxon>Saccharomycotina</taxon>
        <taxon>Saccharomycetes</taxon>
        <taxon>Saccharomycetales</taxon>
        <taxon>Saccharomycetaceae</taxon>
        <taxon>Kluyveromyces</taxon>
    </lineage>
</organism>
<evidence type="ECO:0000313" key="8">
    <source>
        <dbReference type="Proteomes" id="UP000031516"/>
    </source>
</evidence>
<reference evidence="7 8" key="1">
    <citation type="submission" date="2014-03" db="EMBL/GenBank/DDBJ databases">
        <title>The genome of Kluyveromyces dobzhanskii.</title>
        <authorList>
            <person name="Nystedt B."/>
            <person name="Astrom S."/>
        </authorList>
    </citation>
    <scope>NUCLEOTIDE SEQUENCE [LARGE SCALE GENOMIC DNA]</scope>
    <source>
        <strain evidence="7 8">CBS 2104</strain>
    </source>
</reference>
<dbReference type="InterPro" id="IPR001138">
    <property type="entry name" value="Zn2Cys6_DnaBD"/>
</dbReference>
<evidence type="ECO:0000256" key="3">
    <source>
        <dbReference type="ARBA" id="ARBA00023242"/>
    </source>
</evidence>
<evidence type="ECO:0000256" key="1">
    <source>
        <dbReference type="ARBA" id="ARBA00022723"/>
    </source>
</evidence>
<dbReference type="OrthoDB" id="4356994at2759"/>
<dbReference type="PANTHER" id="PTHR31405:SF8">
    <property type="entry name" value="TRANSCRIPTION FACTOR PDR8-RELATED"/>
    <property type="match status" value="1"/>
</dbReference>
<dbReference type="PROSITE" id="PS00463">
    <property type="entry name" value="ZN2_CY6_FUNGAL_1"/>
    <property type="match status" value="1"/>
</dbReference>
<dbReference type="PROSITE" id="PS50048">
    <property type="entry name" value="ZN2_CY6_FUNGAL_2"/>
    <property type="match status" value="1"/>
</dbReference>
<dbReference type="AlphaFoldDB" id="A0A0A8LC31"/>
<keyword evidence="5" id="KW-0472">Membrane</keyword>
<feature type="compositionally biased region" description="Basic and acidic residues" evidence="4">
    <location>
        <begin position="71"/>
        <end position="80"/>
    </location>
</feature>
<sequence>MPDKTTNKPATMRNNGGAGKQSESSKLPDVTAQLSAMYEDELQRGFDPNDQANLDFSNNPDQERDDDQDNEKDSPADNDKVRKRRKIIKSCTFCRKRKLKCDRKRPMCTGCKMRGLHECVYTDGYNFDISHDELYDKTPNLILLNEIEKLKEKMKGQPDHDQKIDAEEQKKLSVYGISKKEKNPLLQCQFVLKKKSRVTRYGCTAVRAIAGMLNEKTLNYLKEVLIVHKRERCKLKAKSGNSMLYELQRIESPWSLGMLIADLPKHSELCEVVKRSFKYEGYQAHQIFSEEKVTEFLTTCFKVINDRIVELVPHRKLNYYPIGIVLSIYSMLLIEVPCSFITFFVMLIGQSTAKVYYVERVQFLLLVYIWRASRFQNGGDNSHLSPLVEIMVSAAVDIGLNDCIDELPGEKRILKNIWNWILFHDLIIAFDIGRTPLISPQMFDDELLLQVSEGSNDDSEQQFGATFMRNLQKFIYYARSILHGIHTRDKLPDLDLYSNHLETLLTEVWPDHMEFFTSDRSLPRPLSIASIVIVLPILSFICTLRSLKRIQFKDDSVLNSNSLARYTLMAIDLIQGGIIKCYQLDHENSPVSTMNSGLLPSHVRFFIENLSSHWMRIMFQSYEVLLSLTLDLKSIDDNCEPFQLDSAPLPKSAIPFSSYFKGYKMCAEQFSHPNHLPILQYFSNRSPFIHMFFFERTARLVIERIIAAQSLELNAPVPSNNPPTTHNVNEDAEQYRLPAEAVYSPTAQTNIEQLLNEVWKDTGMFFEDMFDPSTGNDADENTP</sequence>
<dbReference type="InterPro" id="IPR052693">
    <property type="entry name" value="Yeast_MDR_Regulatory"/>
</dbReference>
<keyword evidence="2" id="KW-0862">Zinc</keyword>
<dbReference type="PANTHER" id="PTHR31405">
    <property type="entry name" value="TRANSCRIPTION FACTOR PDR8-RELATED"/>
    <property type="match status" value="1"/>
</dbReference>
<feature type="domain" description="Zn(2)-C6 fungal-type" evidence="6">
    <location>
        <begin position="90"/>
        <end position="121"/>
    </location>
</feature>
<dbReference type="Proteomes" id="UP000031516">
    <property type="component" value="Unassembled WGS sequence"/>
</dbReference>
<evidence type="ECO:0000256" key="4">
    <source>
        <dbReference type="SAM" id="MobiDB-lite"/>
    </source>
</evidence>
<keyword evidence="5" id="KW-0812">Transmembrane</keyword>
<dbReference type="SMART" id="SM00066">
    <property type="entry name" value="GAL4"/>
    <property type="match status" value="1"/>
</dbReference>
<keyword evidence="3" id="KW-0539">Nucleus</keyword>
<feature type="transmembrane region" description="Helical" evidence="5">
    <location>
        <begin position="526"/>
        <end position="544"/>
    </location>
</feature>
<dbReference type="CDD" id="cd12148">
    <property type="entry name" value="fungal_TF_MHR"/>
    <property type="match status" value="1"/>
</dbReference>